<dbReference type="PANTHER" id="PTHR48095:SF2">
    <property type="entry name" value="BIOTIN CARBOXYLASE, CHLOROPLASTIC"/>
    <property type="match status" value="1"/>
</dbReference>
<dbReference type="PROSITE" id="PS50968">
    <property type="entry name" value="BIOTINYL_LIPOYL"/>
    <property type="match status" value="1"/>
</dbReference>
<feature type="region of interest" description="Disordered" evidence="10">
    <location>
        <begin position="430"/>
        <end position="474"/>
    </location>
</feature>
<dbReference type="InterPro" id="IPR005482">
    <property type="entry name" value="Biotin_COase_C"/>
</dbReference>
<dbReference type="InterPro" id="IPR011761">
    <property type="entry name" value="ATP-grasp"/>
</dbReference>
<evidence type="ECO:0000313" key="15">
    <source>
        <dbReference type="Proteomes" id="UP001500755"/>
    </source>
</evidence>
<evidence type="ECO:0000256" key="8">
    <source>
        <dbReference type="ARBA" id="ARBA00048600"/>
    </source>
</evidence>
<dbReference type="InterPro" id="IPR000089">
    <property type="entry name" value="Biotin_lipoyl"/>
</dbReference>
<dbReference type="Pfam" id="PF00289">
    <property type="entry name" value="Biotin_carb_N"/>
    <property type="match status" value="1"/>
</dbReference>
<dbReference type="Gene3D" id="2.40.50.100">
    <property type="match status" value="1"/>
</dbReference>
<feature type="compositionally biased region" description="Gly residues" evidence="10">
    <location>
        <begin position="560"/>
        <end position="580"/>
    </location>
</feature>
<dbReference type="PROSITE" id="PS00188">
    <property type="entry name" value="BIOTIN"/>
    <property type="match status" value="1"/>
</dbReference>
<gene>
    <name evidence="14" type="ORF">GCM10009755_12060</name>
</gene>
<evidence type="ECO:0000256" key="4">
    <source>
        <dbReference type="ARBA" id="ARBA00022598"/>
    </source>
</evidence>
<evidence type="ECO:0000256" key="7">
    <source>
        <dbReference type="ARBA" id="ARBA00023267"/>
    </source>
</evidence>
<comment type="caution">
    <text evidence="14">The sequence shown here is derived from an EMBL/GenBank/DDBJ whole genome shotgun (WGS) entry which is preliminary data.</text>
</comment>
<dbReference type="Pfam" id="PF02785">
    <property type="entry name" value="Biotin_carb_C"/>
    <property type="match status" value="1"/>
</dbReference>
<dbReference type="InterPro" id="IPR051602">
    <property type="entry name" value="ACC_Biotin_Carboxylase"/>
</dbReference>
<dbReference type="SUPFAM" id="SSF56059">
    <property type="entry name" value="Glutathione synthetase ATP-binding domain-like"/>
    <property type="match status" value="1"/>
</dbReference>
<evidence type="ECO:0000313" key="14">
    <source>
        <dbReference type="EMBL" id="GAA2004307.1"/>
    </source>
</evidence>
<dbReference type="InterPro" id="IPR001882">
    <property type="entry name" value="Biotin_BS"/>
</dbReference>
<dbReference type="EC" id="6.3.4.14" evidence="3"/>
<evidence type="ECO:0000256" key="5">
    <source>
        <dbReference type="ARBA" id="ARBA00022741"/>
    </source>
</evidence>
<proteinExistence type="predicted"/>
<feature type="compositionally biased region" description="Gly residues" evidence="10">
    <location>
        <begin position="432"/>
        <end position="444"/>
    </location>
</feature>
<evidence type="ECO:0000256" key="3">
    <source>
        <dbReference type="ARBA" id="ARBA00013263"/>
    </source>
</evidence>
<dbReference type="EMBL" id="BAAANO010000011">
    <property type="protein sequence ID" value="GAA2004307.1"/>
    <property type="molecule type" value="Genomic_DNA"/>
</dbReference>
<dbReference type="Gene3D" id="3.30.470.20">
    <property type="entry name" value="ATP-grasp fold, B domain"/>
    <property type="match status" value="1"/>
</dbReference>
<dbReference type="InterPro" id="IPR011054">
    <property type="entry name" value="Rudment_hybrid_motif"/>
</dbReference>
<dbReference type="Pfam" id="PF00364">
    <property type="entry name" value="Biotin_lipoyl"/>
    <property type="match status" value="1"/>
</dbReference>
<dbReference type="CDD" id="cd06850">
    <property type="entry name" value="biotinyl_domain"/>
    <property type="match status" value="1"/>
</dbReference>
<dbReference type="InterPro" id="IPR011764">
    <property type="entry name" value="Biotin_carboxylation_dom"/>
</dbReference>
<dbReference type="PROSITE" id="PS50979">
    <property type="entry name" value="BC"/>
    <property type="match status" value="1"/>
</dbReference>
<keyword evidence="4" id="KW-0436">Ligase</keyword>
<dbReference type="Pfam" id="PF02786">
    <property type="entry name" value="CPSase_L_D2"/>
    <property type="match status" value="1"/>
</dbReference>
<evidence type="ECO:0000259" key="11">
    <source>
        <dbReference type="PROSITE" id="PS50968"/>
    </source>
</evidence>
<dbReference type="PROSITE" id="PS00867">
    <property type="entry name" value="CPSASE_2"/>
    <property type="match status" value="1"/>
</dbReference>
<reference evidence="14 15" key="1">
    <citation type="journal article" date="2019" name="Int. J. Syst. Evol. Microbiol.">
        <title>The Global Catalogue of Microorganisms (GCM) 10K type strain sequencing project: providing services to taxonomists for standard genome sequencing and annotation.</title>
        <authorList>
            <consortium name="The Broad Institute Genomics Platform"/>
            <consortium name="The Broad Institute Genome Sequencing Center for Infectious Disease"/>
            <person name="Wu L."/>
            <person name="Ma J."/>
        </authorList>
    </citation>
    <scope>NUCLEOTIDE SEQUENCE [LARGE SCALE GENOMIC DNA]</scope>
    <source>
        <strain evidence="14 15">JCM 14546</strain>
    </source>
</reference>
<comment type="cofactor">
    <cofactor evidence="1">
        <name>biotin</name>
        <dbReference type="ChEBI" id="CHEBI:57586"/>
    </cofactor>
</comment>
<dbReference type="SUPFAM" id="SSF51246">
    <property type="entry name" value="Rudiment single hybrid motif"/>
    <property type="match status" value="1"/>
</dbReference>
<dbReference type="SUPFAM" id="SSF52440">
    <property type="entry name" value="PreATP-grasp domain"/>
    <property type="match status" value="1"/>
</dbReference>
<dbReference type="InterPro" id="IPR005479">
    <property type="entry name" value="CPAse_ATP-bd"/>
</dbReference>
<accession>A0ABN2TBK0</accession>
<sequence length="659" mass="68196">MQRILIANRGEIAVRVVRACAEAGLTSIAVYADQDADALHVRLADEAYGLGGTTPADSYLDIPRLLEVARASRADAVHPGYGFLSENAEFARAVEAAGLTFIGPTPETIEQLGDKVTARRIAAEVGAPLVPGSDGPVTNAQEAVAFAQEAGLPIAIKAAFGGGGRGLKVVRTLEEVPAAFESATREAVTAFGRGECFVERFLDRPRHVEVQIVGDGTGEVLVVGDRDCSLQRRNQKLVEEAPAPGLPADVRTRIHEAARAICAATAYRGTGTVEFLLGEDGTVSFLEVNTRLQVEHPVTELTSGIDLVREQFRIAAGEGLSRTDTPEPRGHAIEFRINAEDPGRGFLPSPGLVTGLRQPGGPGVRWDSGVEAGGRVESAFDSLLAKLIVHADDRGSALARARRALTETEVSGVATVLPFHRAVVDHPAFTGGSAGTGAHTGTGPGASTDTGARVGAGSGAGAGAGASGRDDRERSGFGVYTQWIESEFLPALDTHGVHAQDRSVLARPQSLERIAIEVDGRRVELGLPEDLLTRLGAGTGVPGGGAPRERNAEARAGTGEHAGSGEHVGAGENGVGGSPGAGAAEPAGDPAGALLAPVTGPLVRRLVEDGTEVRPGDAVAVMEAMKMETQVVAERAGRLMWLVAEGDTVPVDAPLARIE</sequence>
<protein>
    <recommendedName>
        <fullName evidence="3">biotin carboxylase</fullName>
        <ecNumber evidence="3">6.3.4.14</ecNumber>
    </recommendedName>
</protein>
<evidence type="ECO:0000259" key="12">
    <source>
        <dbReference type="PROSITE" id="PS50975"/>
    </source>
</evidence>
<keyword evidence="15" id="KW-1185">Reference proteome</keyword>
<dbReference type="SMART" id="SM00878">
    <property type="entry name" value="Biotin_carb_C"/>
    <property type="match status" value="1"/>
</dbReference>
<feature type="compositionally biased region" description="Low complexity" evidence="10">
    <location>
        <begin position="581"/>
        <end position="593"/>
    </location>
</feature>
<feature type="domain" description="ATP-grasp" evidence="12">
    <location>
        <begin position="119"/>
        <end position="316"/>
    </location>
</feature>
<evidence type="ECO:0000256" key="2">
    <source>
        <dbReference type="ARBA" id="ARBA00003761"/>
    </source>
</evidence>
<dbReference type="PANTHER" id="PTHR48095">
    <property type="entry name" value="PYRUVATE CARBOXYLASE SUBUNIT A"/>
    <property type="match status" value="1"/>
</dbReference>
<evidence type="ECO:0000259" key="13">
    <source>
        <dbReference type="PROSITE" id="PS50979"/>
    </source>
</evidence>
<dbReference type="RefSeq" id="WP_344307911.1">
    <property type="nucleotide sequence ID" value="NZ_BAAANO010000011.1"/>
</dbReference>
<feature type="compositionally biased region" description="Gly residues" evidence="10">
    <location>
        <begin position="454"/>
        <end position="466"/>
    </location>
</feature>
<feature type="compositionally biased region" description="Gly residues" evidence="10">
    <location>
        <begin position="537"/>
        <end position="546"/>
    </location>
</feature>
<feature type="domain" description="Lipoyl-binding" evidence="11">
    <location>
        <begin position="584"/>
        <end position="659"/>
    </location>
</feature>
<dbReference type="SUPFAM" id="SSF51230">
    <property type="entry name" value="Single hybrid motif"/>
    <property type="match status" value="1"/>
</dbReference>
<comment type="catalytic activity">
    <reaction evidence="8">
        <text>N(6)-biotinyl-L-lysyl-[protein] + hydrogencarbonate + ATP = N(6)-carboxybiotinyl-L-lysyl-[protein] + ADP + phosphate + H(+)</text>
        <dbReference type="Rhea" id="RHEA:13501"/>
        <dbReference type="Rhea" id="RHEA-COMP:10505"/>
        <dbReference type="Rhea" id="RHEA-COMP:10506"/>
        <dbReference type="ChEBI" id="CHEBI:15378"/>
        <dbReference type="ChEBI" id="CHEBI:17544"/>
        <dbReference type="ChEBI" id="CHEBI:30616"/>
        <dbReference type="ChEBI" id="CHEBI:43474"/>
        <dbReference type="ChEBI" id="CHEBI:83144"/>
        <dbReference type="ChEBI" id="CHEBI:83145"/>
        <dbReference type="ChEBI" id="CHEBI:456216"/>
        <dbReference type="EC" id="6.3.4.14"/>
    </reaction>
</comment>
<dbReference type="PROSITE" id="PS50975">
    <property type="entry name" value="ATP_GRASP"/>
    <property type="match status" value="1"/>
</dbReference>
<dbReference type="InterPro" id="IPR016185">
    <property type="entry name" value="PreATP-grasp_dom_sf"/>
</dbReference>
<evidence type="ECO:0000256" key="9">
    <source>
        <dbReference type="PROSITE-ProRule" id="PRU00409"/>
    </source>
</evidence>
<evidence type="ECO:0000256" key="6">
    <source>
        <dbReference type="ARBA" id="ARBA00022840"/>
    </source>
</evidence>
<feature type="domain" description="Biotin carboxylation" evidence="13">
    <location>
        <begin position="1"/>
        <end position="444"/>
    </location>
</feature>
<comment type="function">
    <text evidence="2">This protein is a component of the acetyl coenzyme A carboxylase complex; first, biotin carboxylase catalyzes the carboxylation of the carrier protein and then the transcarboxylase transfers the carboxyl group to form malonyl-CoA.</text>
</comment>
<feature type="region of interest" description="Disordered" evidence="10">
    <location>
        <begin position="536"/>
        <end position="593"/>
    </location>
</feature>
<dbReference type="Proteomes" id="UP001500755">
    <property type="component" value="Unassembled WGS sequence"/>
</dbReference>
<dbReference type="InterPro" id="IPR011053">
    <property type="entry name" value="Single_hybrid_motif"/>
</dbReference>
<organism evidence="14 15">
    <name type="scientific">Brevibacterium samyangense</name>
    <dbReference type="NCBI Taxonomy" id="366888"/>
    <lineage>
        <taxon>Bacteria</taxon>
        <taxon>Bacillati</taxon>
        <taxon>Actinomycetota</taxon>
        <taxon>Actinomycetes</taxon>
        <taxon>Micrococcales</taxon>
        <taxon>Brevibacteriaceae</taxon>
        <taxon>Brevibacterium</taxon>
    </lineage>
</organism>
<evidence type="ECO:0000256" key="10">
    <source>
        <dbReference type="SAM" id="MobiDB-lite"/>
    </source>
</evidence>
<keyword evidence="7" id="KW-0092">Biotin</keyword>
<name>A0ABN2TBK0_9MICO</name>
<evidence type="ECO:0000256" key="1">
    <source>
        <dbReference type="ARBA" id="ARBA00001953"/>
    </source>
</evidence>
<keyword evidence="6 9" id="KW-0067">ATP-binding</keyword>
<keyword evidence="5 9" id="KW-0547">Nucleotide-binding</keyword>
<dbReference type="InterPro" id="IPR005481">
    <property type="entry name" value="BC-like_N"/>
</dbReference>